<keyword evidence="2" id="KW-1185">Reference proteome</keyword>
<organism evidence="1 2">
    <name type="scientific">Chitinophaga oryziterrae</name>
    <dbReference type="NCBI Taxonomy" id="1031224"/>
    <lineage>
        <taxon>Bacteria</taxon>
        <taxon>Pseudomonadati</taxon>
        <taxon>Bacteroidota</taxon>
        <taxon>Chitinophagia</taxon>
        <taxon>Chitinophagales</taxon>
        <taxon>Chitinophagaceae</taxon>
        <taxon>Chitinophaga</taxon>
    </lineage>
</organism>
<dbReference type="RefSeq" id="WP_157298067.1">
    <property type="nucleotide sequence ID" value="NZ_BAAAZB010000005.1"/>
</dbReference>
<dbReference type="OrthoDB" id="671511at2"/>
<gene>
    <name evidence="1" type="ORF">GO495_02220</name>
</gene>
<accession>A0A6N8J595</accession>
<proteinExistence type="predicted"/>
<reference evidence="1 2" key="1">
    <citation type="submission" date="2019-12" db="EMBL/GenBank/DDBJ databases">
        <title>The draft genomic sequence of strain Chitinophaga oryziterrae JCM 16595.</title>
        <authorList>
            <person name="Zhang X."/>
        </authorList>
    </citation>
    <scope>NUCLEOTIDE SEQUENCE [LARGE SCALE GENOMIC DNA]</scope>
    <source>
        <strain evidence="1 2">JCM 16595</strain>
    </source>
</reference>
<evidence type="ECO:0008006" key="3">
    <source>
        <dbReference type="Google" id="ProtNLM"/>
    </source>
</evidence>
<sequence>MSILDPKSTISNLCKKGFVKVDSHHHVLEFWYEEKMILHTRTSHNNQDINDYLISQMSKQCKLSKKQFMDLANCPLSHDEYVKILKQNGLIISSSAVLAGDKKEN</sequence>
<protein>
    <recommendedName>
        <fullName evidence="3">Addiction module toxin, HicA family</fullName>
    </recommendedName>
</protein>
<dbReference type="Proteomes" id="UP000468388">
    <property type="component" value="Unassembled WGS sequence"/>
</dbReference>
<evidence type="ECO:0000313" key="1">
    <source>
        <dbReference type="EMBL" id="MVT39389.1"/>
    </source>
</evidence>
<name>A0A6N8J595_9BACT</name>
<dbReference type="EMBL" id="WRXO01000001">
    <property type="protein sequence ID" value="MVT39389.1"/>
    <property type="molecule type" value="Genomic_DNA"/>
</dbReference>
<evidence type="ECO:0000313" key="2">
    <source>
        <dbReference type="Proteomes" id="UP000468388"/>
    </source>
</evidence>
<dbReference type="AlphaFoldDB" id="A0A6N8J595"/>
<comment type="caution">
    <text evidence="1">The sequence shown here is derived from an EMBL/GenBank/DDBJ whole genome shotgun (WGS) entry which is preliminary data.</text>
</comment>